<dbReference type="Proteomes" id="UP000326881">
    <property type="component" value="Plasmid unnamed"/>
</dbReference>
<gene>
    <name evidence="1" type="ORF">FZ934_20870</name>
</gene>
<protein>
    <submittedName>
        <fullName evidence="1">Uncharacterized protein</fullName>
    </submittedName>
</protein>
<dbReference type="OrthoDB" id="9967677at2"/>
<organism evidence="1 2">
    <name type="scientific">Rhizobium grahamii</name>
    <dbReference type="NCBI Taxonomy" id="1120045"/>
    <lineage>
        <taxon>Bacteria</taxon>
        <taxon>Pseudomonadati</taxon>
        <taxon>Pseudomonadota</taxon>
        <taxon>Alphaproteobacteria</taxon>
        <taxon>Hyphomicrobiales</taxon>
        <taxon>Rhizobiaceae</taxon>
        <taxon>Rhizobium/Agrobacterium group</taxon>
        <taxon>Rhizobium</taxon>
    </lineage>
</organism>
<keyword evidence="2" id="KW-1185">Reference proteome</keyword>
<evidence type="ECO:0000313" key="1">
    <source>
        <dbReference type="EMBL" id="QFY62809.1"/>
    </source>
</evidence>
<accession>A0A5Q0CG28</accession>
<dbReference type="RefSeq" id="WP_153272795.1">
    <property type="nucleotide sequence ID" value="NZ_CP043499.1"/>
</dbReference>
<sequence>MGDLRIMFIHGEGERADRVSAQIRKVAELDGEPSGEWRDEFRLRMGDFKQLHLGAGHYVVDAMWRNGKSTSYRCVVQSDRDTQLNLRAPSLRRESTTSDRDFSRPSAGGMTRRATASAYVKTYDVFAADDAADTWSFVTDQERIAGQTTLSSQTPPLERSKDLRLENIFSAERHWIKYWTDDGWTVSSLPFDPGIADETCILRSAPAGVPFVIMADPDAAVMADLLPAGNSDAMRRYAAATFDELSEADRLQLARTRPLEVCAFAYAEHENFHQEKWVTMLGNMPSHQKWLSDISVILGWRRLMVARNREEWSYACQTLISAVEVGVPYYSMGVKLLSDAFAMLAGMEGDNYSNYAEKTRSVAARAVPTEAFTTVRT</sequence>
<proteinExistence type="predicted"/>
<evidence type="ECO:0000313" key="2">
    <source>
        <dbReference type="Proteomes" id="UP000326881"/>
    </source>
</evidence>
<keyword evidence="1" id="KW-0614">Plasmid</keyword>
<reference evidence="1 2" key="1">
    <citation type="submission" date="2019-08" db="EMBL/GenBank/DDBJ databases">
        <title>Prosopis cineraria nodule microbiome.</title>
        <authorList>
            <person name="Ali R."/>
            <person name="Chaluvadi S.R."/>
            <person name="Wang X."/>
        </authorList>
    </citation>
    <scope>NUCLEOTIDE SEQUENCE [LARGE SCALE GENOMIC DNA]</scope>
    <source>
        <strain evidence="1 2">BG7</strain>
        <plasmid evidence="1 2">unnamed</plasmid>
    </source>
</reference>
<name>A0A5Q0CG28_9HYPH</name>
<dbReference type="AlphaFoldDB" id="A0A5Q0CG28"/>
<dbReference type="KEGG" id="rgr:FZ934_20870"/>
<geneLocation type="plasmid" evidence="1 2">
    <name>unnamed</name>
</geneLocation>
<dbReference type="EMBL" id="CP043499">
    <property type="protein sequence ID" value="QFY62809.1"/>
    <property type="molecule type" value="Genomic_DNA"/>
</dbReference>